<dbReference type="InterPro" id="IPR036618">
    <property type="entry name" value="PtsI_HPr-bd_sf"/>
</dbReference>
<dbReference type="AlphaFoldDB" id="A0A081NJ66"/>
<dbReference type="InterPro" id="IPR000121">
    <property type="entry name" value="PEP_util_C"/>
</dbReference>
<dbReference type="SUPFAM" id="SSF55804">
    <property type="entry name" value="Phoshotransferase/anion transport protein"/>
    <property type="match status" value="1"/>
</dbReference>
<keyword evidence="6" id="KW-0813">Transport</keyword>
<keyword evidence="9" id="KW-0762">Sugar transport</keyword>
<dbReference type="InterPro" id="IPR000032">
    <property type="entry name" value="HPr-like"/>
</dbReference>
<evidence type="ECO:0000256" key="14">
    <source>
        <dbReference type="ARBA" id="ARBA00022842"/>
    </source>
</evidence>
<evidence type="ECO:0000256" key="12">
    <source>
        <dbReference type="ARBA" id="ARBA00022723"/>
    </source>
</evidence>
<dbReference type="Pfam" id="PF05524">
    <property type="entry name" value="PEP-utilisers_N"/>
    <property type="match status" value="1"/>
</dbReference>
<proteinExistence type="inferred from homology"/>
<keyword evidence="12" id="KW-0479">Metal-binding</keyword>
<dbReference type="InterPro" id="IPR016152">
    <property type="entry name" value="PTrfase/Anion_transptr"/>
</dbReference>
<feature type="domain" description="HPr" evidence="16">
    <location>
        <begin position="4"/>
        <end position="96"/>
    </location>
</feature>
<dbReference type="PANTHER" id="PTHR46244:SF4">
    <property type="entry name" value="MULTIPHOSPHORYL TRANSFER PROTEIN 1-RELATED"/>
    <property type="match status" value="1"/>
</dbReference>
<evidence type="ECO:0000256" key="1">
    <source>
        <dbReference type="ARBA" id="ARBA00000683"/>
    </source>
</evidence>
<dbReference type="PROSITE" id="PS00370">
    <property type="entry name" value="PEP_ENZYMES_PHOS_SITE"/>
    <property type="match status" value="1"/>
</dbReference>
<dbReference type="RefSeq" id="WP_034835877.1">
    <property type="nucleotide sequence ID" value="NZ_JOKH01000002.1"/>
</dbReference>
<evidence type="ECO:0000313" key="17">
    <source>
        <dbReference type="EMBL" id="KEQ18489.1"/>
    </source>
</evidence>
<dbReference type="PROSITE" id="PS00372">
    <property type="entry name" value="PTS_EIIA_TYPE_2_HIS"/>
    <property type="match status" value="1"/>
</dbReference>
<dbReference type="Gene3D" id="3.30.1340.10">
    <property type="entry name" value="HPr-like"/>
    <property type="match status" value="1"/>
</dbReference>
<evidence type="ECO:0000256" key="13">
    <source>
        <dbReference type="ARBA" id="ARBA00022777"/>
    </source>
</evidence>
<dbReference type="Pfam" id="PF00359">
    <property type="entry name" value="PTS_EIIA_2"/>
    <property type="match status" value="1"/>
</dbReference>
<dbReference type="SUPFAM" id="SSF51621">
    <property type="entry name" value="Phosphoenolpyruvate/pyruvate domain"/>
    <property type="match status" value="1"/>
</dbReference>
<dbReference type="CDD" id="cd00367">
    <property type="entry name" value="PTS-HPr_like"/>
    <property type="match status" value="1"/>
</dbReference>
<dbReference type="GO" id="GO:0005737">
    <property type="term" value="C:cytoplasm"/>
    <property type="evidence" value="ECO:0007669"/>
    <property type="project" value="UniProtKB-SubCell"/>
</dbReference>
<evidence type="ECO:0000256" key="6">
    <source>
        <dbReference type="ARBA" id="ARBA00022448"/>
    </source>
</evidence>
<feature type="domain" description="PTS EIIA type-2" evidence="15">
    <location>
        <begin position="691"/>
        <end position="836"/>
    </location>
</feature>
<protein>
    <submittedName>
        <fullName evidence="17">Uncharacterized protein</fullName>
    </submittedName>
</protein>
<evidence type="ECO:0000256" key="11">
    <source>
        <dbReference type="ARBA" id="ARBA00022683"/>
    </source>
</evidence>
<dbReference type="PROSITE" id="PS51350">
    <property type="entry name" value="PTS_HPR_DOM"/>
    <property type="match status" value="1"/>
</dbReference>
<dbReference type="GO" id="GO:0009401">
    <property type="term" value="P:phosphoenolpyruvate-dependent sugar phosphotransferase system"/>
    <property type="evidence" value="ECO:0007669"/>
    <property type="project" value="UniProtKB-KW"/>
</dbReference>
<keyword evidence="14" id="KW-0460">Magnesium</keyword>
<evidence type="ECO:0000259" key="16">
    <source>
        <dbReference type="PROSITE" id="PS51350"/>
    </source>
</evidence>
<keyword evidence="18" id="KW-1185">Reference proteome</keyword>
<dbReference type="InterPro" id="IPR001020">
    <property type="entry name" value="PTS_HPr_His_P_site"/>
</dbReference>
<dbReference type="SUPFAM" id="SSF52009">
    <property type="entry name" value="Phosphohistidine domain"/>
    <property type="match status" value="1"/>
</dbReference>
<dbReference type="InterPro" id="IPR002178">
    <property type="entry name" value="PTS_EIIA_type-2_dom"/>
</dbReference>
<comment type="catalytic activity">
    <reaction evidence="1">
        <text>L-histidyl-[protein] + phosphoenolpyruvate = N(pros)-phospho-L-histidyl-[protein] + pyruvate</text>
        <dbReference type="Rhea" id="RHEA:23880"/>
        <dbReference type="Rhea" id="RHEA-COMP:9745"/>
        <dbReference type="Rhea" id="RHEA-COMP:9746"/>
        <dbReference type="ChEBI" id="CHEBI:15361"/>
        <dbReference type="ChEBI" id="CHEBI:29979"/>
        <dbReference type="ChEBI" id="CHEBI:58702"/>
        <dbReference type="ChEBI" id="CHEBI:64837"/>
        <dbReference type="EC" id="2.7.3.9"/>
    </reaction>
</comment>
<dbReference type="InterPro" id="IPR015813">
    <property type="entry name" value="Pyrv/PenolPyrv_kinase-like_dom"/>
</dbReference>
<dbReference type="eggNOG" id="COG1080">
    <property type="taxonomic scope" value="Bacteria"/>
</dbReference>
<dbReference type="Pfam" id="PF00381">
    <property type="entry name" value="PTS-HPr"/>
    <property type="match status" value="1"/>
</dbReference>
<name>A0A081NJ66_9GAMM</name>
<evidence type="ECO:0000256" key="4">
    <source>
        <dbReference type="ARBA" id="ARBA00004496"/>
    </source>
</evidence>
<dbReference type="InterPro" id="IPR023151">
    <property type="entry name" value="PEP_util_CS"/>
</dbReference>
<evidence type="ECO:0000256" key="9">
    <source>
        <dbReference type="ARBA" id="ARBA00022597"/>
    </source>
</evidence>
<keyword evidence="7" id="KW-0963">Cytoplasm</keyword>
<dbReference type="InterPro" id="IPR036637">
    <property type="entry name" value="Phosphohistidine_dom_sf"/>
</dbReference>
<dbReference type="EMBL" id="JOKH01000002">
    <property type="protein sequence ID" value="KEQ18489.1"/>
    <property type="molecule type" value="Genomic_DNA"/>
</dbReference>
<evidence type="ECO:0000256" key="7">
    <source>
        <dbReference type="ARBA" id="ARBA00022490"/>
    </source>
</evidence>
<comment type="subcellular location">
    <subcellularLocation>
        <location evidence="4">Cytoplasm</location>
    </subcellularLocation>
</comment>
<evidence type="ECO:0000313" key="18">
    <source>
        <dbReference type="Proteomes" id="UP000028073"/>
    </source>
</evidence>
<dbReference type="GO" id="GO:0046872">
    <property type="term" value="F:metal ion binding"/>
    <property type="evidence" value="ECO:0007669"/>
    <property type="project" value="UniProtKB-KW"/>
</dbReference>
<evidence type="ECO:0000259" key="15">
    <source>
        <dbReference type="PROSITE" id="PS51094"/>
    </source>
</evidence>
<dbReference type="OrthoDB" id="9765468at2"/>
<dbReference type="NCBIfam" id="TIGR01417">
    <property type="entry name" value="PTS_I_fam"/>
    <property type="match status" value="1"/>
</dbReference>
<reference evidence="17 18" key="1">
    <citation type="submission" date="2014-06" db="EMBL/GenBank/DDBJ databases">
        <title>Whole Genome Sequences of Three Symbiotic Endozoicomonas Bacteria.</title>
        <authorList>
            <person name="Neave M.J."/>
            <person name="Apprill A."/>
            <person name="Voolstra C.R."/>
        </authorList>
    </citation>
    <scope>NUCLEOTIDE SEQUENCE [LARGE SCALE GENOMIC DNA]</scope>
    <source>
        <strain evidence="17 18">DSM 25634</strain>
    </source>
</reference>
<dbReference type="PANTHER" id="PTHR46244">
    <property type="entry name" value="PHOSPHOENOLPYRUVATE-PROTEIN PHOSPHOTRANSFERASE"/>
    <property type="match status" value="1"/>
</dbReference>
<accession>A0A081NJ66</accession>
<dbReference type="Proteomes" id="UP000028073">
    <property type="component" value="Unassembled WGS sequence"/>
</dbReference>
<sequence length="839" mass="92687">MNSSASFNYTFPLPNGLHARPASFIEEAVKSYSDSITITNLRNNKEADACSVLSMIASDIALNDPILVKVTGDKAESTLNQFKVFLATEFLTCDEPLTVVEDKQQKPLPHMLRSEELQSLRGVSVSPGLARGIPLVLGEPRLTLNPETQEKAPVTEELARFDESRQHLKAQLEQQAEVSAGEEKAILKAHLSLLCDQKLISSVSEAVTNGASILSAVLKTQEHFVQVLESSSSEYLQERALDIRDLCYKLIVETYGEDSFEKTDTQLTTDTVCVASSLAPSQFLSLDRSFLKGLVLEAGGTTSHTVILARSFGIPVMVGVEGARTLAADGRQVIMDANLGLLISNPSESVTRFYDLEQNKQERLSKRREQYINQRAVTLDGYHVEVAANIASAEEAEVAFAQGAEGVGLFRTEMLYMDRIEPPCEEEQFEIYRKALTAANDKPVIIRTMDIGGDKPVDYFNIGTEENPFLGYRAVRLYPEYLNLFHTQLRAILRASHYGQCKIMVPMVATLAEAKWLREIFNNVIESLKVEGVEHNSDVQLGIMLEVPSCAFIIDQLVRYVDFFSIGSNDLTQYLLAADRGNSKVEHLYDSLNPAFLRLLKHVVTEAHKAGAWVGMCGEFAGNPEHLPILLGLGLDEVSLSAPRILEVKEAISQLTLEDSKAVLEQALNMETSEEVSELLQNACQKKEVMPILAEHSIIIHAECRTKAEVIKTLVDNLDVNGRVSDVLGAEEAIWEREAISPTMLGFGIAIPHCKSDSIAVNSISIMKLAEPILWNEGDQVMTDTVFMLTVRASEAGSVHMQIFAQLARRIMRGAFRDSLGACTSEQELLEFISGELEL</sequence>
<dbReference type="GO" id="GO:0008965">
    <property type="term" value="F:phosphoenolpyruvate-protein phosphotransferase activity"/>
    <property type="evidence" value="ECO:0007669"/>
    <property type="project" value="UniProtKB-EC"/>
</dbReference>
<dbReference type="PROSITE" id="PS00369">
    <property type="entry name" value="PTS_HPR_HIS"/>
    <property type="match status" value="1"/>
</dbReference>
<dbReference type="CDD" id="cd00211">
    <property type="entry name" value="PTS_IIA_fru"/>
    <property type="match status" value="1"/>
</dbReference>
<dbReference type="STRING" id="1137799.GZ78_13475"/>
<evidence type="ECO:0000256" key="5">
    <source>
        <dbReference type="ARBA" id="ARBA00007837"/>
    </source>
</evidence>
<keyword evidence="11" id="KW-0598">Phosphotransferase system</keyword>
<dbReference type="Pfam" id="PF02896">
    <property type="entry name" value="PEP-utilizers_C"/>
    <property type="match status" value="1"/>
</dbReference>
<dbReference type="Pfam" id="PF00391">
    <property type="entry name" value="PEP-utilizers"/>
    <property type="match status" value="1"/>
</dbReference>
<organism evidence="17 18">
    <name type="scientific">Endozoicomonas numazuensis</name>
    <dbReference type="NCBI Taxonomy" id="1137799"/>
    <lineage>
        <taxon>Bacteria</taxon>
        <taxon>Pseudomonadati</taxon>
        <taxon>Pseudomonadota</taxon>
        <taxon>Gammaproteobacteria</taxon>
        <taxon>Oceanospirillales</taxon>
        <taxon>Endozoicomonadaceae</taxon>
        <taxon>Endozoicomonas</taxon>
    </lineage>
</organism>
<gene>
    <name evidence="17" type="ORF">GZ78_13475</name>
</gene>
<comment type="caution">
    <text evidence="17">The sequence shown here is derived from an EMBL/GenBank/DDBJ whole genome shotgun (WGS) entry which is preliminary data.</text>
</comment>
<dbReference type="InterPro" id="IPR035895">
    <property type="entry name" value="HPr-like_sf"/>
</dbReference>
<dbReference type="PRINTS" id="PR01736">
    <property type="entry name" value="PHPHTRNFRASE"/>
</dbReference>
<comment type="cofactor">
    <cofactor evidence="3">
        <name>Mg(2+)</name>
        <dbReference type="ChEBI" id="CHEBI:18420"/>
    </cofactor>
</comment>
<comment type="catalytic activity">
    <reaction evidence="2">
        <text>D-fructose(out) + N(pros)-phospho-L-histidyl-[protein] = D-fructose 1-phosphate(in) + L-histidyl-[protein]</text>
        <dbReference type="Rhea" id="RHEA:49252"/>
        <dbReference type="Rhea" id="RHEA-COMP:9745"/>
        <dbReference type="Rhea" id="RHEA-COMP:9746"/>
        <dbReference type="ChEBI" id="CHEBI:29979"/>
        <dbReference type="ChEBI" id="CHEBI:37721"/>
        <dbReference type="ChEBI" id="CHEBI:58674"/>
        <dbReference type="ChEBI" id="CHEBI:64837"/>
        <dbReference type="EC" id="2.7.1.202"/>
    </reaction>
</comment>
<dbReference type="InterPro" id="IPR050499">
    <property type="entry name" value="PEP-utilizing_PTS_enzyme"/>
</dbReference>
<dbReference type="InterPro" id="IPR040442">
    <property type="entry name" value="Pyrv_kinase-like_dom_sf"/>
</dbReference>
<evidence type="ECO:0000256" key="10">
    <source>
        <dbReference type="ARBA" id="ARBA00022679"/>
    </source>
</evidence>
<comment type="similarity">
    <text evidence="5">Belongs to the PEP-utilizing enzyme family.</text>
</comment>
<dbReference type="SUPFAM" id="SSF55594">
    <property type="entry name" value="HPr-like"/>
    <property type="match status" value="1"/>
</dbReference>
<dbReference type="Gene3D" id="1.10.274.10">
    <property type="entry name" value="PtsI, HPr-binding domain"/>
    <property type="match status" value="1"/>
</dbReference>
<dbReference type="GO" id="GO:0016301">
    <property type="term" value="F:kinase activity"/>
    <property type="evidence" value="ECO:0007669"/>
    <property type="project" value="UniProtKB-KW"/>
</dbReference>
<dbReference type="Gene3D" id="3.50.30.10">
    <property type="entry name" value="Phosphohistidine domain"/>
    <property type="match status" value="1"/>
</dbReference>
<keyword evidence="8" id="KW-0597">Phosphoprotein</keyword>
<dbReference type="InterPro" id="IPR018274">
    <property type="entry name" value="PEP_util_AS"/>
</dbReference>
<evidence type="ECO:0000256" key="2">
    <source>
        <dbReference type="ARBA" id="ARBA00001401"/>
    </source>
</evidence>
<dbReference type="SUPFAM" id="SSF47831">
    <property type="entry name" value="Enzyme I of the PEP:sugar phosphotransferase system HPr-binding (sub)domain"/>
    <property type="match status" value="1"/>
</dbReference>
<dbReference type="Gene3D" id="3.40.930.10">
    <property type="entry name" value="Mannitol-specific EII, Chain A"/>
    <property type="match status" value="1"/>
</dbReference>
<dbReference type="InterPro" id="IPR006318">
    <property type="entry name" value="PTS_EI-like"/>
</dbReference>
<dbReference type="Gene3D" id="3.20.20.60">
    <property type="entry name" value="Phosphoenolpyruvate-binding domains"/>
    <property type="match status" value="1"/>
</dbReference>
<evidence type="ECO:0000256" key="3">
    <source>
        <dbReference type="ARBA" id="ARBA00001946"/>
    </source>
</evidence>
<dbReference type="InterPro" id="IPR008731">
    <property type="entry name" value="PTS_EIN"/>
</dbReference>
<keyword evidence="13" id="KW-0418">Kinase</keyword>
<dbReference type="InterPro" id="IPR008279">
    <property type="entry name" value="PEP-util_enz_mobile_dom"/>
</dbReference>
<dbReference type="PROSITE" id="PS51094">
    <property type="entry name" value="PTS_EIIA_TYPE_2"/>
    <property type="match status" value="1"/>
</dbReference>
<dbReference type="PROSITE" id="PS00742">
    <property type="entry name" value="PEP_ENZYMES_2"/>
    <property type="match status" value="1"/>
</dbReference>
<keyword evidence="10" id="KW-0808">Transferase</keyword>
<evidence type="ECO:0000256" key="8">
    <source>
        <dbReference type="ARBA" id="ARBA00022553"/>
    </source>
</evidence>